<name>A0ABP0PG25_9DINO</name>
<feature type="non-terminal residue" evidence="2">
    <location>
        <position position="388"/>
    </location>
</feature>
<evidence type="ECO:0000256" key="1">
    <source>
        <dbReference type="SAM" id="MobiDB-lite"/>
    </source>
</evidence>
<evidence type="ECO:0000313" key="2">
    <source>
        <dbReference type="EMBL" id="CAK9074774.1"/>
    </source>
</evidence>
<dbReference type="Proteomes" id="UP001642484">
    <property type="component" value="Unassembled WGS sequence"/>
</dbReference>
<organism evidence="2 3">
    <name type="scientific">Durusdinium trenchii</name>
    <dbReference type="NCBI Taxonomy" id="1381693"/>
    <lineage>
        <taxon>Eukaryota</taxon>
        <taxon>Sar</taxon>
        <taxon>Alveolata</taxon>
        <taxon>Dinophyceae</taxon>
        <taxon>Suessiales</taxon>
        <taxon>Symbiodiniaceae</taxon>
        <taxon>Durusdinium</taxon>
    </lineage>
</organism>
<comment type="caution">
    <text evidence="2">The sequence shown here is derived from an EMBL/GenBank/DDBJ whole genome shotgun (WGS) entry which is preliminary data.</text>
</comment>
<keyword evidence="3" id="KW-1185">Reference proteome</keyword>
<proteinExistence type="predicted"/>
<sequence length="388" mass="44556">ASNRASTSSSQSEDRRSRLRTARLQRSSFTEEASSAMRRGVRKADQEEDRRRVKMGVRVELPGGHAHHIDSYDVMHVRNEVERRQLMLGAAQIFQWWAMLAKQRQNQQELLRTMWEASSVEKHLLRRAARVLERRRSAAAEKTQAMVERCTDLASEWLVHAKDDTEEVKDLCFLVVAKYFSVRIEKYFSGCTLALKKEDNNSICISGERMATDVGIYQQEMLHLQILLPQASQPCHRAALSDATPTELLAGFMLEKRLAEARCPQLQKALQQLLRSNAELQSIYMNYLGSRPQTAKLEEKMESQEDTPRPEIDDTKEEEMRDLEERLKAAMELLDAHQPQPVKVRMAGLKQSAITDEETFKRLIAEKFAEAINVDTDQVRIRNLSGSE</sequence>
<feature type="compositionally biased region" description="Basic and acidic residues" evidence="1">
    <location>
        <begin position="296"/>
        <end position="313"/>
    </location>
</feature>
<feature type="region of interest" description="Disordered" evidence="1">
    <location>
        <begin position="296"/>
        <end position="317"/>
    </location>
</feature>
<feature type="compositionally biased region" description="Low complexity" evidence="1">
    <location>
        <begin position="1"/>
        <end position="11"/>
    </location>
</feature>
<accession>A0ABP0PG25</accession>
<protein>
    <submittedName>
        <fullName evidence="2">Uncharacterized protein</fullName>
    </submittedName>
</protein>
<evidence type="ECO:0000313" key="3">
    <source>
        <dbReference type="Proteomes" id="UP001642484"/>
    </source>
</evidence>
<dbReference type="EMBL" id="CAXAMN010023034">
    <property type="protein sequence ID" value="CAK9074774.1"/>
    <property type="molecule type" value="Genomic_DNA"/>
</dbReference>
<gene>
    <name evidence="2" type="ORF">CCMP2556_LOCUS36824</name>
</gene>
<feature type="non-terminal residue" evidence="2">
    <location>
        <position position="1"/>
    </location>
</feature>
<feature type="region of interest" description="Disordered" evidence="1">
    <location>
        <begin position="1"/>
        <end position="50"/>
    </location>
</feature>
<reference evidence="2 3" key="1">
    <citation type="submission" date="2024-02" db="EMBL/GenBank/DDBJ databases">
        <authorList>
            <person name="Chen Y."/>
            <person name="Shah S."/>
            <person name="Dougan E. K."/>
            <person name="Thang M."/>
            <person name="Chan C."/>
        </authorList>
    </citation>
    <scope>NUCLEOTIDE SEQUENCE [LARGE SCALE GENOMIC DNA]</scope>
</reference>